<evidence type="ECO:0000313" key="7">
    <source>
        <dbReference type="EMBL" id="GIQ89161.1"/>
    </source>
</evidence>
<organism evidence="7 8">
    <name type="scientific">Kipferlia bialata</name>
    <dbReference type="NCBI Taxonomy" id="797122"/>
    <lineage>
        <taxon>Eukaryota</taxon>
        <taxon>Metamonada</taxon>
        <taxon>Carpediemonas-like organisms</taxon>
        <taxon>Kipferlia</taxon>
    </lineage>
</organism>
<dbReference type="FunFam" id="1.10.8.270:FF:000035">
    <property type="entry name" value="Cell cycle arrest protein BUB2"/>
    <property type="match status" value="1"/>
</dbReference>
<protein>
    <recommendedName>
        <fullName evidence="6">Rab-GAP TBC domain-containing protein</fullName>
    </recommendedName>
</protein>
<evidence type="ECO:0000256" key="3">
    <source>
        <dbReference type="ARBA" id="ARBA00023212"/>
    </source>
</evidence>
<keyword evidence="3" id="KW-0206">Cytoskeleton</keyword>
<dbReference type="PANTHER" id="PTHR47219:SF9">
    <property type="entry name" value="GTPASE ACTIVATING PROTEIN AND CENTROSOME-ASSOCIATED, ISOFORM B"/>
    <property type="match status" value="1"/>
</dbReference>
<keyword evidence="4" id="KW-0131">Cell cycle</keyword>
<dbReference type="PROSITE" id="PS50086">
    <property type="entry name" value="TBC_RABGAP"/>
    <property type="match status" value="1"/>
</dbReference>
<dbReference type="OrthoDB" id="10263206at2759"/>
<comment type="caution">
    <text evidence="7">The sequence shown here is derived from an EMBL/GenBank/DDBJ whole genome shotgun (WGS) entry which is preliminary data.</text>
</comment>
<evidence type="ECO:0000259" key="6">
    <source>
        <dbReference type="PROSITE" id="PS50086"/>
    </source>
</evidence>
<evidence type="ECO:0000256" key="1">
    <source>
        <dbReference type="ARBA" id="ARBA00004245"/>
    </source>
</evidence>
<dbReference type="EMBL" id="BDIP01004749">
    <property type="protein sequence ID" value="GIQ89161.1"/>
    <property type="molecule type" value="Genomic_DNA"/>
</dbReference>
<dbReference type="SUPFAM" id="SSF47923">
    <property type="entry name" value="Ypt/Rab-GAP domain of gyp1p"/>
    <property type="match status" value="1"/>
</dbReference>
<dbReference type="InterPro" id="IPR035969">
    <property type="entry name" value="Rab-GAP_TBC_sf"/>
</dbReference>
<dbReference type="Pfam" id="PF00566">
    <property type="entry name" value="RabGAP-TBC"/>
    <property type="match status" value="1"/>
</dbReference>
<comment type="subcellular location">
    <subcellularLocation>
        <location evidence="1">Cytoplasm</location>
        <location evidence="1">Cytoskeleton</location>
    </subcellularLocation>
</comment>
<dbReference type="AlphaFoldDB" id="A0A9K3D5B3"/>
<keyword evidence="2" id="KW-0963">Cytoplasm</keyword>
<gene>
    <name evidence="7" type="ORF">KIPB_011567</name>
</gene>
<dbReference type="InterPro" id="IPR050302">
    <property type="entry name" value="Rab_GAP_TBC_domain"/>
</dbReference>
<name>A0A9K3D5B3_9EUKA</name>
<proteinExistence type="inferred from homology"/>
<evidence type="ECO:0000256" key="2">
    <source>
        <dbReference type="ARBA" id="ARBA00022490"/>
    </source>
</evidence>
<evidence type="ECO:0000313" key="8">
    <source>
        <dbReference type="Proteomes" id="UP000265618"/>
    </source>
</evidence>
<comment type="similarity">
    <text evidence="5">Belongs to the BUB2 family.</text>
</comment>
<dbReference type="PANTHER" id="PTHR47219">
    <property type="entry name" value="RAB GTPASE-ACTIVATING PROTEIN 1-LIKE"/>
    <property type="match status" value="1"/>
</dbReference>
<dbReference type="GO" id="GO:0031267">
    <property type="term" value="F:small GTPase binding"/>
    <property type="evidence" value="ECO:0007669"/>
    <property type="project" value="TreeGrafter"/>
</dbReference>
<evidence type="ECO:0000256" key="5">
    <source>
        <dbReference type="ARBA" id="ARBA00061049"/>
    </source>
</evidence>
<accession>A0A9K3D5B3</accession>
<evidence type="ECO:0000256" key="4">
    <source>
        <dbReference type="ARBA" id="ARBA00023306"/>
    </source>
</evidence>
<dbReference type="GO" id="GO:0005856">
    <property type="term" value="C:cytoskeleton"/>
    <property type="evidence" value="ECO:0007669"/>
    <property type="project" value="UniProtKB-SubCell"/>
</dbReference>
<dbReference type="Gene3D" id="1.10.8.270">
    <property type="entry name" value="putative rabgap domain of human tbc1 domain family member 14 like domains"/>
    <property type="match status" value="1"/>
</dbReference>
<dbReference type="Proteomes" id="UP000265618">
    <property type="component" value="Unassembled WGS sequence"/>
</dbReference>
<sequence>MPSSEFLIKKYNQLLAPSCERPVADRLALLRTVVLQYGIPDEVAMQSEQKVAVCSLRGRLWKAFLGVGHMDPERYLKLVAKGPSAQFDKIGQDTFRTFANNRVFTSAVPEEKLIRLLNAYVHASGKPDTYVQGMNVLAAPLLFVLPEVDAFHCFEAMGERSFPTYLRPNCEGALAGTRLVDQILKYV</sequence>
<reference evidence="7 8" key="1">
    <citation type="journal article" date="2018" name="PLoS ONE">
        <title>The draft genome of Kipferlia bialata reveals reductive genome evolution in fornicate parasites.</title>
        <authorList>
            <person name="Tanifuji G."/>
            <person name="Takabayashi S."/>
            <person name="Kume K."/>
            <person name="Takagi M."/>
            <person name="Nakayama T."/>
            <person name="Kamikawa R."/>
            <person name="Inagaki Y."/>
            <person name="Hashimoto T."/>
        </authorList>
    </citation>
    <scope>NUCLEOTIDE SEQUENCE [LARGE SCALE GENOMIC DNA]</scope>
    <source>
        <strain evidence="7">NY0173</strain>
    </source>
</reference>
<dbReference type="InterPro" id="IPR000195">
    <property type="entry name" value="Rab-GAP-TBC_dom"/>
</dbReference>
<dbReference type="GO" id="GO:0005096">
    <property type="term" value="F:GTPase activator activity"/>
    <property type="evidence" value="ECO:0007669"/>
    <property type="project" value="TreeGrafter"/>
</dbReference>
<feature type="domain" description="Rab-GAP TBC" evidence="6">
    <location>
        <begin position="51"/>
        <end position="187"/>
    </location>
</feature>
<keyword evidence="8" id="KW-1185">Reference proteome</keyword>